<accession>A0A916JNJ5</accession>
<protein>
    <recommendedName>
        <fullName evidence="3">PKD domain-containing protein</fullName>
    </recommendedName>
</protein>
<dbReference type="Gene3D" id="2.60.40.10">
    <property type="entry name" value="Immunoglobulins"/>
    <property type="match status" value="1"/>
</dbReference>
<evidence type="ECO:0008006" key="3">
    <source>
        <dbReference type="Google" id="ProtNLM"/>
    </source>
</evidence>
<proteinExistence type="predicted"/>
<dbReference type="SUPFAM" id="SSF49299">
    <property type="entry name" value="PKD domain"/>
    <property type="match status" value="1"/>
</dbReference>
<dbReference type="InterPro" id="IPR026341">
    <property type="entry name" value="T9SS_type_B"/>
</dbReference>
<organism evidence="1 2">
    <name type="scientific">Parvicella tangerina</name>
    <dbReference type="NCBI Taxonomy" id="2829795"/>
    <lineage>
        <taxon>Bacteria</taxon>
        <taxon>Pseudomonadati</taxon>
        <taxon>Bacteroidota</taxon>
        <taxon>Flavobacteriia</taxon>
        <taxon>Flavobacteriales</taxon>
        <taxon>Parvicellaceae</taxon>
        <taxon>Parvicella</taxon>
    </lineage>
</organism>
<dbReference type="Proteomes" id="UP000683507">
    <property type="component" value="Chromosome"/>
</dbReference>
<dbReference type="InterPro" id="IPR013783">
    <property type="entry name" value="Ig-like_fold"/>
</dbReference>
<dbReference type="Pfam" id="PF13585">
    <property type="entry name" value="CHU_C"/>
    <property type="match status" value="1"/>
</dbReference>
<sequence length="579" mass="64791">MNVLKTLSTILLILLSISYLGQSPLVYNQGMIYNDALIHVNGDWENQHNSTLLTNHGEIWLRADNNNGDFYISDSALVSGGGVYRLENDWSNSGVFIADRSHVYLDGSNQLITGDSVTQYFDLTLEGSGVKSQTIHSEVEHQLNLNNLELATQNFEMYVSNSWDSAIIHQSTYLSEGFVSSLTGGLLIRKTDSTKTYLFPVGSSANGHQFRPVTIENQSLNSERVGVRMIPEDATLNGLDREEKDSLICFINDDYYHEIKAVENLDQSNITVYYDPNLEPNWNILAQWNTPSSNRWNMLNTNGSSLYSYSGRTVSNHNNFSNDYYALGYYNEFSPNIYGDTIICDTTALYTYSTDSYSSYSWVATNTNGTITNSNQEQIELFWPNDPNTELSLTTTDSYGCVSPAATISIAIDHISASYDTIAVGGAGTIIFENTSLGADDIEWTIGDYISYNDQEEFTFTDIGTYDVQLIATNNLGCSDTTTGVLEIPALFWVPNVITPNGNGENDLFYIDALGVDEYRLIIYDRWGLKMFESTNAAWDGKNQTNNQPVPEGTYYFIYTAIDYSGVRHEYTGPISLFR</sequence>
<evidence type="ECO:0000313" key="2">
    <source>
        <dbReference type="Proteomes" id="UP000683507"/>
    </source>
</evidence>
<dbReference type="KEGG" id="ptan:CRYO30217_02037"/>
<evidence type="ECO:0000313" key="1">
    <source>
        <dbReference type="EMBL" id="CAG5082895.1"/>
    </source>
</evidence>
<dbReference type="NCBIfam" id="TIGR04131">
    <property type="entry name" value="Bac_Flav_CTERM"/>
    <property type="match status" value="1"/>
</dbReference>
<name>A0A916JNJ5_9FLAO</name>
<dbReference type="AlphaFoldDB" id="A0A916JNJ5"/>
<dbReference type="EMBL" id="OU015584">
    <property type="protein sequence ID" value="CAG5082895.1"/>
    <property type="molecule type" value="Genomic_DNA"/>
</dbReference>
<reference evidence="1" key="1">
    <citation type="submission" date="2021-04" db="EMBL/GenBank/DDBJ databases">
        <authorList>
            <person name="Rodrigo-Torres L."/>
            <person name="Arahal R. D."/>
            <person name="Lucena T."/>
        </authorList>
    </citation>
    <scope>NUCLEOTIDE SEQUENCE</scope>
    <source>
        <strain evidence="1">AS29M-1</strain>
    </source>
</reference>
<keyword evidence="2" id="KW-1185">Reference proteome</keyword>
<gene>
    <name evidence="1" type="ORF">CRYO30217_02037</name>
</gene>
<dbReference type="InterPro" id="IPR035986">
    <property type="entry name" value="PKD_dom_sf"/>
</dbReference>